<evidence type="ECO:0000259" key="7">
    <source>
        <dbReference type="Pfam" id="PF00905"/>
    </source>
</evidence>
<keyword evidence="5" id="KW-0378">Hydrolase</keyword>
<dbReference type="InterPro" id="IPR012338">
    <property type="entry name" value="Beta-lactam/transpept-like"/>
</dbReference>
<sequence length="272" mass="31088">MKTTLGILQLLALMVLIFGTIPGFAQPELAQPFRDCRVQGSITLYDYKTGHWTFSDSIDAARATQPASTFKIINLLIALESGVIRDEQEVVKWPGHTDTVLYGYRPDIYKDMTVAEAFRVSAGWVFIELAKRVGRKRYAYYLDRSGYGNGNLSEKGTDFWNFGPFCITPVNQIRFLVKVYEGKSPFSRRNTGILRKVMLTESNSKYQVWSKTGWTRIDGRDIGWWVGYVESAGRTTFFATRLCKLRSEKNPDFGDCRKSITLQVLRQLQVIE</sequence>
<dbReference type="Proteomes" id="UP000240572">
    <property type="component" value="Unassembled WGS sequence"/>
</dbReference>
<dbReference type="PANTHER" id="PTHR30627">
    <property type="entry name" value="PEPTIDOGLYCAN D,D-TRANSPEPTIDASE"/>
    <property type="match status" value="1"/>
</dbReference>
<dbReference type="PANTHER" id="PTHR30627:SF6">
    <property type="entry name" value="BETA-LACTAMASE YBXI-RELATED"/>
    <property type="match status" value="1"/>
</dbReference>
<comment type="caution">
    <text evidence="8">The sequence shown here is derived from an EMBL/GenBank/DDBJ whole genome shotgun (WGS) entry which is preliminary data.</text>
</comment>
<dbReference type="AlphaFoldDB" id="A0A2P8DDN6"/>
<dbReference type="EC" id="3.5.2.6" evidence="3"/>
<feature type="domain" description="Penicillin-binding protein transpeptidase" evidence="7">
    <location>
        <begin position="60"/>
        <end position="240"/>
    </location>
</feature>
<comment type="catalytic activity">
    <reaction evidence="1">
        <text>a beta-lactam + H2O = a substituted beta-amino acid</text>
        <dbReference type="Rhea" id="RHEA:20401"/>
        <dbReference type="ChEBI" id="CHEBI:15377"/>
        <dbReference type="ChEBI" id="CHEBI:35627"/>
        <dbReference type="ChEBI" id="CHEBI:140347"/>
        <dbReference type="EC" id="3.5.2.6"/>
    </reaction>
</comment>
<evidence type="ECO:0000256" key="4">
    <source>
        <dbReference type="ARBA" id="ARBA00022729"/>
    </source>
</evidence>
<dbReference type="GO" id="GO:0046677">
    <property type="term" value="P:response to antibiotic"/>
    <property type="evidence" value="ECO:0007669"/>
    <property type="project" value="UniProtKB-KW"/>
</dbReference>
<dbReference type="SUPFAM" id="SSF56601">
    <property type="entry name" value="beta-lactamase/transpeptidase-like"/>
    <property type="match status" value="1"/>
</dbReference>
<evidence type="ECO:0000256" key="1">
    <source>
        <dbReference type="ARBA" id="ARBA00001526"/>
    </source>
</evidence>
<dbReference type="GO" id="GO:0005886">
    <property type="term" value="C:plasma membrane"/>
    <property type="evidence" value="ECO:0007669"/>
    <property type="project" value="TreeGrafter"/>
</dbReference>
<evidence type="ECO:0000256" key="2">
    <source>
        <dbReference type="ARBA" id="ARBA00007898"/>
    </source>
</evidence>
<evidence type="ECO:0000313" key="9">
    <source>
        <dbReference type="Proteomes" id="UP000240572"/>
    </source>
</evidence>
<dbReference type="Pfam" id="PF00905">
    <property type="entry name" value="Transpeptidase"/>
    <property type="match status" value="1"/>
</dbReference>
<dbReference type="RefSeq" id="WP_219905917.1">
    <property type="nucleotide sequence ID" value="NZ_PYGD01000001.1"/>
</dbReference>
<keyword evidence="4" id="KW-0732">Signal</keyword>
<organism evidence="8 9">
    <name type="scientific">Taibaiella chishuiensis</name>
    <dbReference type="NCBI Taxonomy" id="1434707"/>
    <lineage>
        <taxon>Bacteria</taxon>
        <taxon>Pseudomonadati</taxon>
        <taxon>Bacteroidota</taxon>
        <taxon>Chitinophagia</taxon>
        <taxon>Chitinophagales</taxon>
        <taxon>Chitinophagaceae</taxon>
        <taxon>Taibaiella</taxon>
    </lineage>
</organism>
<keyword evidence="9" id="KW-1185">Reference proteome</keyword>
<evidence type="ECO:0000313" key="8">
    <source>
        <dbReference type="EMBL" id="PSK95328.1"/>
    </source>
</evidence>
<dbReference type="GO" id="GO:0071555">
    <property type="term" value="P:cell wall organization"/>
    <property type="evidence" value="ECO:0007669"/>
    <property type="project" value="TreeGrafter"/>
</dbReference>
<dbReference type="InterPro" id="IPR050515">
    <property type="entry name" value="Beta-lactam/transpept"/>
</dbReference>
<gene>
    <name evidence="8" type="ORF">B0I18_1011496</name>
</gene>
<reference evidence="8 9" key="1">
    <citation type="submission" date="2018-03" db="EMBL/GenBank/DDBJ databases">
        <title>Genomic Encyclopedia of Type Strains, Phase III (KMG-III): the genomes of soil and plant-associated and newly described type strains.</title>
        <authorList>
            <person name="Whitman W."/>
        </authorList>
    </citation>
    <scope>NUCLEOTIDE SEQUENCE [LARGE SCALE GENOMIC DNA]</scope>
    <source>
        <strain evidence="8 9">CGMCC 1.12700</strain>
    </source>
</reference>
<protein>
    <recommendedName>
        <fullName evidence="3">beta-lactamase</fullName>
        <ecNumber evidence="3">3.5.2.6</ecNumber>
    </recommendedName>
</protein>
<accession>A0A2P8DDN6</accession>
<evidence type="ECO:0000256" key="5">
    <source>
        <dbReference type="ARBA" id="ARBA00022801"/>
    </source>
</evidence>
<name>A0A2P8DDN6_9BACT</name>
<dbReference type="GO" id="GO:0008658">
    <property type="term" value="F:penicillin binding"/>
    <property type="evidence" value="ECO:0007669"/>
    <property type="project" value="InterPro"/>
</dbReference>
<dbReference type="GO" id="GO:0008800">
    <property type="term" value="F:beta-lactamase activity"/>
    <property type="evidence" value="ECO:0007669"/>
    <property type="project" value="UniProtKB-EC"/>
</dbReference>
<proteinExistence type="inferred from homology"/>
<comment type="similarity">
    <text evidence="2">Belongs to the class-D beta-lactamase family.</text>
</comment>
<dbReference type="Gene3D" id="3.40.710.10">
    <property type="entry name" value="DD-peptidase/beta-lactamase superfamily"/>
    <property type="match status" value="1"/>
</dbReference>
<evidence type="ECO:0000256" key="3">
    <source>
        <dbReference type="ARBA" id="ARBA00012865"/>
    </source>
</evidence>
<keyword evidence="6" id="KW-0046">Antibiotic resistance</keyword>
<dbReference type="InterPro" id="IPR001460">
    <property type="entry name" value="PCN-bd_Tpept"/>
</dbReference>
<evidence type="ECO:0000256" key="6">
    <source>
        <dbReference type="ARBA" id="ARBA00023251"/>
    </source>
</evidence>
<dbReference type="EMBL" id="PYGD01000001">
    <property type="protein sequence ID" value="PSK95328.1"/>
    <property type="molecule type" value="Genomic_DNA"/>
</dbReference>